<feature type="signal peptide" evidence="3">
    <location>
        <begin position="1"/>
        <end position="19"/>
    </location>
</feature>
<evidence type="ECO:0000256" key="2">
    <source>
        <dbReference type="SAM" id="MobiDB-lite"/>
    </source>
</evidence>
<keyword evidence="1 3" id="KW-0732">Signal</keyword>
<dbReference type="SUPFAM" id="SSF53850">
    <property type="entry name" value="Periplasmic binding protein-like II"/>
    <property type="match status" value="1"/>
</dbReference>
<evidence type="ECO:0000313" key="5">
    <source>
        <dbReference type="Proteomes" id="UP000641588"/>
    </source>
</evidence>
<evidence type="ECO:0000256" key="1">
    <source>
        <dbReference type="ARBA" id="ARBA00022729"/>
    </source>
</evidence>
<evidence type="ECO:0000256" key="3">
    <source>
        <dbReference type="SAM" id="SignalP"/>
    </source>
</evidence>
<feature type="chain" id="PRO_5038668593" evidence="3">
    <location>
        <begin position="20"/>
        <end position="412"/>
    </location>
</feature>
<dbReference type="PANTHER" id="PTHR30006">
    <property type="entry name" value="THIAMINE-BINDING PERIPLASMIC PROTEIN-RELATED"/>
    <property type="match status" value="1"/>
</dbReference>
<comment type="caution">
    <text evidence="4">The sequence shown here is derived from an EMBL/GenBank/DDBJ whole genome shotgun (WGS) entry which is preliminary data.</text>
</comment>
<dbReference type="PANTHER" id="PTHR30006:SF2">
    <property type="entry name" value="ABC TRANSPORTER SUBSTRATE-BINDING PROTEIN"/>
    <property type="match status" value="1"/>
</dbReference>
<accession>A0A972GT42</accession>
<name>A0A972GT42_9BACL</name>
<proteinExistence type="predicted"/>
<sequence length="412" mass="45705">MKKVRNISALLLTFTIVLAACSSSTPTPSPTSTGTPASADKKVAGAAASPAGAVKSEWAESAGLYKTETVDELYEKAKKEGKVTVYSTSGRINDVEKTFEKKYPGVEIEAFDLKSNVIMDKVIREQAAGIFNADLVLTKEVGGAIEEELVKKGMLFKYLPSDIASKIHEPYKSEGIAFVPYMEFRTLFYNTEQNKTPPVTNWWDLTTPEWKNRVLMVDPLQSPAQMDMFVAFVVNSDDMAKAYKEKFGKDIVLNGTKNAGYEFLQQFYKNVILVKSSGDGQDAVGKAAPNKPAPVFIGVSGDIRKMSEKGLKADIIWDMKPKLSVADEGLLFVGNKAPHPNAAKLLVRWMAGETDGKGEGTVPFNEIGSWMTRSDVQHKNSKNINELNIWQYDSEKFYKVYQDVVNFWIKNQ</sequence>
<reference evidence="4" key="1">
    <citation type="submission" date="2019-10" db="EMBL/GenBank/DDBJ databases">
        <title>Description of Paenibacillus glebae sp. nov.</title>
        <authorList>
            <person name="Carlier A."/>
            <person name="Qi S."/>
        </authorList>
    </citation>
    <scope>NUCLEOTIDE SEQUENCE</scope>
    <source>
        <strain evidence="4">LMG 31456</strain>
    </source>
</reference>
<keyword evidence="5" id="KW-1185">Reference proteome</keyword>
<dbReference type="Gene3D" id="3.40.190.10">
    <property type="entry name" value="Periplasmic binding protein-like II"/>
    <property type="match status" value="2"/>
</dbReference>
<dbReference type="PROSITE" id="PS51257">
    <property type="entry name" value="PROKAR_LIPOPROTEIN"/>
    <property type="match status" value="1"/>
</dbReference>
<dbReference type="EMBL" id="WHOD01000082">
    <property type="protein sequence ID" value="NOU95848.1"/>
    <property type="molecule type" value="Genomic_DNA"/>
</dbReference>
<organism evidence="4 5">
    <name type="scientific">Paenibacillus foliorum</name>
    <dbReference type="NCBI Taxonomy" id="2654974"/>
    <lineage>
        <taxon>Bacteria</taxon>
        <taxon>Bacillati</taxon>
        <taxon>Bacillota</taxon>
        <taxon>Bacilli</taxon>
        <taxon>Bacillales</taxon>
        <taxon>Paenibacillaceae</taxon>
        <taxon>Paenibacillus</taxon>
    </lineage>
</organism>
<gene>
    <name evidence="4" type="ORF">GC093_21865</name>
</gene>
<feature type="region of interest" description="Disordered" evidence="2">
    <location>
        <begin position="23"/>
        <end position="42"/>
    </location>
</feature>
<protein>
    <submittedName>
        <fullName evidence="4">Extracellular solute-binding protein</fullName>
    </submittedName>
</protein>
<evidence type="ECO:0000313" key="4">
    <source>
        <dbReference type="EMBL" id="NOU95848.1"/>
    </source>
</evidence>
<dbReference type="AlphaFoldDB" id="A0A972GT42"/>
<dbReference type="RefSeq" id="WP_171654067.1">
    <property type="nucleotide sequence ID" value="NZ_WHOD01000082.1"/>
</dbReference>
<dbReference type="Proteomes" id="UP000641588">
    <property type="component" value="Unassembled WGS sequence"/>
</dbReference>